<dbReference type="Proteomes" id="UP000824246">
    <property type="component" value="Unassembled WGS sequence"/>
</dbReference>
<protein>
    <submittedName>
        <fullName evidence="5">InlB B-repeat-containing protein</fullName>
    </submittedName>
</protein>
<comment type="subcellular location">
    <subcellularLocation>
        <location evidence="2">Secreted</location>
    </subcellularLocation>
</comment>
<dbReference type="PANTHER" id="PTHR31683">
    <property type="entry name" value="PECTATE LYASE 18-RELATED"/>
    <property type="match status" value="1"/>
</dbReference>
<dbReference type="SUPFAM" id="SSF51126">
    <property type="entry name" value="Pectin lyase-like"/>
    <property type="match status" value="1"/>
</dbReference>
<evidence type="ECO:0000256" key="3">
    <source>
        <dbReference type="SAM" id="SignalP"/>
    </source>
</evidence>
<evidence type="ECO:0000256" key="1">
    <source>
        <dbReference type="ARBA" id="ARBA00023239"/>
    </source>
</evidence>
<keyword evidence="2" id="KW-0119">Carbohydrate metabolism</keyword>
<reference evidence="5" key="2">
    <citation type="submission" date="2021-04" db="EMBL/GenBank/DDBJ databases">
        <authorList>
            <person name="Gilroy R."/>
        </authorList>
    </citation>
    <scope>NUCLEOTIDE SEQUENCE</scope>
    <source>
        <strain evidence="5">ChiHjej12B11-16260</strain>
    </source>
</reference>
<keyword evidence="1 2" id="KW-0456">Lyase</keyword>
<dbReference type="Gene3D" id="2.60.40.1080">
    <property type="match status" value="1"/>
</dbReference>
<feature type="chain" id="PRO_5039293035" evidence="3">
    <location>
        <begin position="22"/>
        <end position="1186"/>
    </location>
</feature>
<keyword evidence="2" id="KW-0624">Polysaccharide degradation</keyword>
<dbReference type="InterPro" id="IPR045032">
    <property type="entry name" value="PEL"/>
</dbReference>
<proteinExistence type="inferred from homology"/>
<dbReference type="GO" id="GO:0000272">
    <property type="term" value="P:polysaccharide catabolic process"/>
    <property type="evidence" value="ECO:0007669"/>
    <property type="project" value="UniProtKB-KW"/>
</dbReference>
<reference evidence="5" key="1">
    <citation type="journal article" date="2021" name="PeerJ">
        <title>Extensive microbial diversity within the chicken gut microbiome revealed by metagenomics and culture.</title>
        <authorList>
            <person name="Gilroy R."/>
            <person name="Ravi A."/>
            <person name="Getino M."/>
            <person name="Pursley I."/>
            <person name="Horton D.L."/>
            <person name="Alikhan N.F."/>
            <person name="Baker D."/>
            <person name="Gharbi K."/>
            <person name="Hall N."/>
            <person name="Watson M."/>
            <person name="Adriaenssens E.M."/>
            <person name="Foster-Nyarko E."/>
            <person name="Jarju S."/>
            <person name="Secka A."/>
            <person name="Antonio M."/>
            <person name="Oren A."/>
            <person name="Chaudhuri R.R."/>
            <person name="La Ragione R."/>
            <person name="Hildebrand F."/>
            <person name="Pallen M.J."/>
        </authorList>
    </citation>
    <scope>NUCLEOTIDE SEQUENCE</scope>
    <source>
        <strain evidence="5">ChiHjej12B11-16260</strain>
    </source>
</reference>
<dbReference type="GO" id="GO:0030570">
    <property type="term" value="F:pectate lyase activity"/>
    <property type="evidence" value="ECO:0007669"/>
    <property type="project" value="InterPro"/>
</dbReference>
<dbReference type="Pfam" id="PF00544">
    <property type="entry name" value="Pectate_lyase_4"/>
    <property type="match status" value="1"/>
</dbReference>
<dbReference type="InterPro" id="IPR012334">
    <property type="entry name" value="Pectin_lyas_fold"/>
</dbReference>
<evidence type="ECO:0000259" key="4">
    <source>
        <dbReference type="SMART" id="SM00656"/>
    </source>
</evidence>
<feature type="domain" description="Pectate lyase" evidence="4">
    <location>
        <begin position="186"/>
        <end position="386"/>
    </location>
</feature>
<dbReference type="PANTHER" id="PTHR31683:SF18">
    <property type="entry name" value="PECTATE LYASE 21-RELATED"/>
    <property type="match status" value="1"/>
</dbReference>
<dbReference type="InterPro" id="IPR003343">
    <property type="entry name" value="Big_2"/>
</dbReference>
<feature type="signal peptide" evidence="3">
    <location>
        <begin position="1"/>
        <end position="21"/>
    </location>
</feature>
<dbReference type="SMART" id="SM00656">
    <property type="entry name" value="Amb_all"/>
    <property type="match status" value="1"/>
</dbReference>
<dbReference type="Gene3D" id="2.160.20.10">
    <property type="entry name" value="Single-stranded right-handed beta-helix, Pectin lyase-like"/>
    <property type="match status" value="1"/>
</dbReference>
<keyword evidence="2" id="KW-0964">Secreted</keyword>
<evidence type="ECO:0000256" key="2">
    <source>
        <dbReference type="RuleBase" id="RU361173"/>
    </source>
</evidence>
<dbReference type="InterPro" id="IPR008964">
    <property type="entry name" value="Invasin/intimin_cell_adhesion"/>
</dbReference>
<gene>
    <name evidence="5" type="ORF">H9982_05650</name>
</gene>
<dbReference type="Pfam" id="PF02368">
    <property type="entry name" value="Big_2"/>
    <property type="match status" value="1"/>
</dbReference>
<comment type="similarity">
    <text evidence="2">Belongs to the polysaccharide lyase 1 family.</text>
</comment>
<organism evidence="5 6">
    <name type="scientific">Candidatus Barnesiella excrementipullorum</name>
    <dbReference type="NCBI Taxonomy" id="2838479"/>
    <lineage>
        <taxon>Bacteria</taxon>
        <taxon>Pseudomonadati</taxon>
        <taxon>Bacteroidota</taxon>
        <taxon>Bacteroidia</taxon>
        <taxon>Bacteroidales</taxon>
        <taxon>Barnesiellaceae</taxon>
        <taxon>Barnesiella</taxon>
    </lineage>
</organism>
<dbReference type="EMBL" id="DXFB01000148">
    <property type="protein sequence ID" value="HIX45685.1"/>
    <property type="molecule type" value="Genomic_DNA"/>
</dbReference>
<evidence type="ECO:0000313" key="6">
    <source>
        <dbReference type="Proteomes" id="UP000824246"/>
    </source>
</evidence>
<dbReference type="InterPro" id="IPR011050">
    <property type="entry name" value="Pectin_lyase_fold/virulence"/>
</dbReference>
<accession>A0A9D2AQ05</accession>
<dbReference type="SUPFAM" id="SSF49373">
    <property type="entry name" value="Invasin/intimin cell-adhesion fragments"/>
    <property type="match status" value="1"/>
</dbReference>
<name>A0A9D2AQ05_9BACT</name>
<keyword evidence="3" id="KW-0732">Signal</keyword>
<dbReference type="InterPro" id="IPR013378">
    <property type="entry name" value="InlB-like_B-rpt"/>
</dbReference>
<dbReference type="GO" id="GO:0005576">
    <property type="term" value="C:extracellular region"/>
    <property type="evidence" value="ECO:0007669"/>
    <property type="project" value="UniProtKB-SubCell"/>
</dbReference>
<dbReference type="InterPro" id="IPR002022">
    <property type="entry name" value="Pec_lyase"/>
</dbReference>
<comment type="caution">
    <text evidence="5">The sequence shown here is derived from an EMBL/GenBank/DDBJ whole genome shotgun (WGS) entry which is preliminary data.</text>
</comment>
<evidence type="ECO:0000313" key="5">
    <source>
        <dbReference type="EMBL" id="HIX45685.1"/>
    </source>
</evidence>
<dbReference type="Pfam" id="PF09479">
    <property type="entry name" value="Flg_new"/>
    <property type="match status" value="3"/>
</dbReference>
<sequence>MKNRIFAICLLLATCFGAAWAQVSVKQVVGWYESAYVTWELYQGADMYNVYVKGASETDWKQLDEELIRNYGWYGRADALGLKPGNYMFKIEATNGGSVISGSATETKTISVQSYDRDGFAHKDGVAVGAYNNDGTLKENARVLYINKDNVDNVQLSVMRDSEELFTGLGDILKAYEKGAETRPLAIRIIGNINTTSGQLYGDADAMQLKGKNNTIPMQVTIEGVGDDAWLSDWGFVFVKANNVEMRNLGIALFNDDGISIKESVKMWVHHCDIFYGKAGSASDQAKGDGSLDVKDDSQYCTFSYVHFWDSGKMSLCGMKSESGPNYISYHHNWFDHSDSRHPRIRTMTVHIYNNYYDGVAKYGVGVTSGSSAFVENNYFRNTNRPMMSSKQGTDASGDGTFSGESGGMIKSYGNIFVECSSNFSYITANSVEGSGATKVDATSFDAYQASSRNEQVPSSYETLAGGTTYNNFDTNSSLMYTYTPDATLAVPAKVKASAGRMQGGDFTWRGFDNSIDDADYDVNSDLMSAIRSYETTLVEIAAFTQTTSAPASYTVTYYADVEGTQVFATQTNQTKLVYPKNTPTKEGYTFVGWSAAQGQRLSSDLYVYPTFTDGKNSEGGVTGGGEVVAKKWDFTSWSSETQAAVTSNSSVWVKASDGTNRYDASFSEATDLGFAETEGITFQGSVRISWDTSKGQYLQGSFTMNVPVSSGQKLTFVFANTGNSNGTRNLIVEGEPIASSESTSKVEATYTVPAGKTSIVVKGSGGLNYYTITVSEDASELEKPTFAFSASTASADMAPGATNTYPTLQNNSDGTVTYSSSNQHVATVDSEGNITLVGVGQTTIRAAVTATDTYQAASAQYVLTVTDSSIPTYTVTFMVDNEVYVEMEGQTTVNYPEENPVKAGYIFTGWDVPEGTKLESDLTVNATWKEAPTYTVTFMVDDVVFATMENQSVVVYPEEKPVKDGYVFTGWDVPEGTILTGNLTVNASFTELSASSVTIEAGTFPVGYTLDGATSASVYSYNSETSAAKLIPIEDGQHAVTVPGGLYVSKVTFIGCTQNNDPKGHIVEFNGQSCSYQLTDRKAATFTEVVFDGLNIQGGFTFTVDYNCAVKILLEVNAGTDAVSPLMNENMIRYNGREISADGTILVYNVQGVLVKSGARNVDLSNLARGIYIVRCGNEVMKIRR</sequence>
<dbReference type="AlphaFoldDB" id="A0A9D2AQ05"/>